<evidence type="ECO:0000256" key="1">
    <source>
        <dbReference type="SAM" id="MobiDB-lite"/>
    </source>
</evidence>
<comment type="caution">
    <text evidence="2">The sequence shown here is derived from an EMBL/GenBank/DDBJ whole genome shotgun (WGS) entry which is preliminary data.</text>
</comment>
<name>A0A919H4I9_9ACTN</name>
<reference evidence="2" key="1">
    <citation type="submission" date="2020-09" db="EMBL/GenBank/DDBJ databases">
        <title>Whole genome shotgun sequence of Streptomyces xanthophaeus NBRC 12829.</title>
        <authorList>
            <person name="Komaki H."/>
            <person name="Tamura T."/>
        </authorList>
    </citation>
    <scope>NUCLEOTIDE SEQUENCE</scope>
    <source>
        <strain evidence="2">NBRC 12829</strain>
    </source>
</reference>
<evidence type="ECO:0000313" key="3">
    <source>
        <dbReference type="Proteomes" id="UP000600026"/>
    </source>
</evidence>
<dbReference type="AlphaFoldDB" id="A0A919H4I9"/>
<feature type="region of interest" description="Disordered" evidence="1">
    <location>
        <begin position="97"/>
        <end position="127"/>
    </location>
</feature>
<sequence>MITCRYDEDALPALFRRPPVFDVAHVIEDARARGWDVCLGLTPSAAHWLAGSLDGLAALTGHPVRVQYKLPGSPTYGPWPMHCSSPRHLQHPQLLGARPHRPVRGRGRRRGARQGHSGGDRPLPELRARRAPRLDQSLAVLSGAGATVLYGEGGFVPGPAGPDAPDHFPWQAALDAVDRGRTAFA</sequence>
<keyword evidence="3" id="KW-1185">Reference proteome</keyword>
<accession>A0A919H4I9</accession>
<dbReference type="EMBL" id="BNEE01000007">
    <property type="protein sequence ID" value="GHI90265.1"/>
    <property type="molecule type" value="Genomic_DNA"/>
</dbReference>
<gene>
    <name evidence="2" type="ORF">Sxan_76290</name>
</gene>
<dbReference type="Proteomes" id="UP000600026">
    <property type="component" value="Unassembled WGS sequence"/>
</dbReference>
<evidence type="ECO:0000313" key="2">
    <source>
        <dbReference type="EMBL" id="GHI90265.1"/>
    </source>
</evidence>
<proteinExistence type="predicted"/>
<feature type="compositionally biased region" description="Basic residues" evidence="1">
    <location>
        <begin position="98"/>
        <end position="113"/>
    </location>
</feature>
<organism evidence="2 3">
    <name type="scientific">Streptomyces xanthophaeus</name>
    <dbReference type="NCBI Taxonomy" id="67385"/>
    <lineage>
        <taxon>Bacteria</taxon>
        <taxon>Bacillati</taxon>
        <taxon>Actinomycetota</taxon>
        <taxon>Actinomycetes</taxon>
        <taxon>Kitasatosporales</taxon>
        <taxon>Streptomycetaceae</taxon>
        <taxon>Streptomyces</taxon>
    </lineage>
</organism>
<feature type="compositionally biased region" description="Basic and acidic residues" evidence="1">
    <location>
        <begin position="118"/>
        <end position="127"/>
    </location>
</feature>
<protein>
    <submittedName>
        <fullName evidence="2">Uncharacterized protein</fullName>
    </submittedName>
</protein>